<protein>
    <submittedName>
        <fullName evidence="1">Uncharacterized protein</fullName>
    </submittedName>
</protein>
<organism evidence="1 2">
    <name type="scientific">Methylocaldum marinum</name>
    <dbReference type="NCBI Taxonomy" id="1432792"/>
    <lineage>
        <taxon>Bacteria</taxon>
        <taxon>Pseudomonadati</taxon>
        <taxon>Pseudomonadota</taxon>
        <taxon>Gammaproteobacteria</taxon>
        <taxon>Methylococcales</taxon>
        <taxon>Methylococcaceae</taxon>
        <taxon>Methylocaldum</taxon>
    </lineage>
</organism>
<dbReference type="EMBL" id="AP017928">
    <property type="protein sequence ID" value="BBA33812.1"/>
    <property type="molecule type" value="Genomic_DNA"/>
</dbReference>
<accession>A0A250KQJ6</accession>
<proteinExistence type="predicted"/>
<dbReference type="OrthoDB" id="5572369at2"/>
<dbReference type="AlphaFoldDB" id="A0A250KQJ6"/>
<evidence type="ECO:0000313" key="1">
    <source>
        <dbReference type="EMBL" id="BBA33812.1"/>
    </source>
</evidence>
<name>A0A250KQJ6_9GAMM</name>
<reference evidence="1 2" key="1">
    <citation type="submission" date="2016-12" db="EMBL/GenBank/DDBJ databases">
        <title>Genome sequencing of Methylocaldum marinum.</title>
        <authorList>
            <person name="Takeuchi M."/>
            <person name="Kamagata Y."/>
            <person name="Hiraoka S."/>
            <person name="Oshima K."/>
            <person name="Hattori M."/>
            <person name="Iwasaki W."/>
        </authorList>
    </citation>
    <scope>NUCLEOTIDE SEQUENCE [LARGE SCALE GENOMIC DNA]</scope>
    <source>
        <strain evidence="1 2">S8</strain>
    </source>
</reference>
<dbReference type="Proteomes" id="UP000266313">
    <property type="component" value="Chromosome"/>
</dbReference>
<gene>
    <name evidence="1" type="ORF">sS8_1858</name>
</gene>
<keyword evidence="2" id="KW-1185">Reference proteome</keyword>
<evidence type="ECO:0000313" key="2">
    <source>
        <dbReference type="Proteomes" id="UP000266313"/>
    </source>
</evidence>
<sequence length="62" mass="7089">MPQAHSAKQEALDAIQRLPDTADTEEIMYRLYVLENIRRGQQDAADGKTETAEEVIKDIQSW</sequence>
<dbReference type="KEGG" id="mmai:sS8_1858"/>
<dbReference type="RefSeq" id="WP_119629360.1">
    <property type="nucleotide sequence ID" value="NZ_AP017928.1"/>
</dbReference>